<reference evidence="1 2" key="1">
    <citation type="submission" date="2014-11" db="EMBL/GenBank/DDBJ databases">
        <title>Genetic blueprint of the zoonotic pathogen Toxocara canis.</title>
        <authorList>
            <person name="Zhu X.-Q."/>
            <person name="Korhonen P.K."/>
            <person name="Cai H."/>
            <person name="Young N.D."/>
            <person name="Nejsum P."/>
            <person name="von Samson-Himmelstjerna G."/>
            <person name="Boag P.R."/>
            <person name="Tan P."/>
            <person name="Li Q."/>
            <person name="Min J."/>
            <person name="Yang Y."/>
            <person name="Wang X."/>
            <person name="Fang X."/>
            <person name="Hall R.S."/>
            <person name="Hofmann A."/>
            <person name="Sternberg P.W."/>
            <person name="Jex A.R."/>
            <person name="Gasser R.B."/>
        </authorList>
    </citation>
    <scope>NUCLEOTIDE SEQUENCE [LARGE SCALE GENOMIC DNA]</scope>
    <source>
        <strain evidence="1">PN_DK_2014</strain>
    </source>
</reference>
<organism evidence="1 2">
    <name type="scientific">Toxocara canis</name>
    <name type="common">Canine roundworm</name>
    <dbReference type="NCBI Taxonomy" id="6265"/>
    <lineage>
        <taxon>Eukaryota</taxon>
        <taxon>Metazoa</taxon>
        <taxon>Ecdysozoa</taxon>
        <taxon>Nematoda</taxon>
        <taxon>Chromadorea</taxon>
        <taxon>Rhabditida</taxon>
        <taxon>Spirurina</taxon>
        <taxon>Ascaridomorpha</taxon>
        <taxon>Ascaridoidea</taxon>
        <taxon>Toxocaridae</taxon>
        <taxon>Toxocara</taxon>
    </lineage>
</organism>
<evidence type="ECO:0000313" key="2">
    <source>
        <dbReference type="Proteomes" id="UP000031036"/>
    </source>
</evidence>
<protein>
    <submittedName>
        <fullName evidence="1">Uncharacterized protein</fullName>
    </submittedName>
</protein>
<dbReference type="EMBL" id="JPKZ01000898">
    <property type="protein sequence ID" value="KHN84817.1"/>
    <property type="molecule type" value="Genomic_DNA"/>
</dbReference>
<gene>
    <name evidence="1" type="ORF">Tcan_17743</name>
</gene>
<comment type="caution">
    <text evidence="1">The sequence shown here is derived from an EMBL/GenBank/DDBJ whole genome shotgun (WGS) entry which is preliminary data.</text>
</comment>
<dbReference type="AlphaFoldDB" id="A0A0B2VU06"/>
<keyword evidence="2" id="KW-1185">Reference proteome</keyword>
<evidence type="ECO:0000313" key="1">
    <source>
        <dbReference type="EMBL" id="KHN84817.1"/>
    </source>
</evidence>
<proteinExistence type="predicted"/>
<name>A0A0B2VU06_TOXCA</name>
<dbReference type="Proteomes" id="UP000031036">
    <property type="component" value="Unassembled WGS sequence"/>
</dbReference>
<sequence length="100" mass="11757">MVFRVRCCRISEMEKPSDCLRSLSLSVWITSQSNLSCFQNYSHHKLGSRVCESRLGRQPYALMDELDQLDLKFFSRTVYHNQPNHFVIHQEAKSGRFDCL</sequence>
<accession>A0A0B2VU06</accession>